<dbReference type="VEuPathDB" id="ToxoDB:CSUI_010271"/>
<keyword evidence="3" id="KW-1185">Reference proteome</keyword>
<feature type="region of interest" description="Disordered" evidence="1">
    <location>
        <begin position="151"/>
        <end position="181"/>
    </location>
</feature>
<sequence length="210" mass="23235">MGAPFILDAKAKWRPHSNSLHAIEVYIHVVIRNVASSRPDGSYFFGKKVSRVEWEDDDGFPMKMSQQSSQRVFLTVNGRSVDPYRGTAAISTPLTLDVRMGDKPVDLEQKVVSIDIAALHQEDLPEFEAVREQLLTLRRIHIDVDGVGTSTGSSRVDLSNGEISLSTKGTNSGEVSSLPHPDFHSRLQRVRTESARIADALQQGKHVSEC</sequence>
<feature type="compositionally biased region" description="Polar residues" evidence="1">
    <location>
        <begin position="151"/>
        <end position="175"/>
    </location>
</feature>
<comment type="caution">
    <text evidence="2">The sequence shown here is derived from an EMBL/GenBank/DDBJ whole genome shotgun (WGS) entry which is preliminary data.</text>
</comment>
<dbReference type="EMBL" id="MIGC01007021">
    <property type="protein sequence ID" value="PHJ15913.1"/>
    <property type="molecule type" value="Genomic_DNA"/>
</dbReference>
<reference evidence="2 3" key="1">
    <citation type="journal article" date="2017" name="Int. J. Parasitol.">
        <title>The genome of the protozoan parasite Cystoisospora suis and a reverse vaccinology approach to identify vaccine candidates.</title>
        <authorList>
            <person name="Palmieri N."/>
            <person name="Shrestha A."/>
            <person name="Ruttkowski B."/>
            <person name="Beck T."/>
            <person name="Vogl C."/>
            <person name="Tomley F."/>
            <person name="Blake D.P."/>
            <person name="Joachim A."/>
        </authorList>
    </citation>
    <scope>NUCLEOTIDE SEQUENCE [LARGE SCALE GENOMIC DNA]</scope>
    <source>
        <strain evidence="2 3">Wien I</strain>
    </source>
</reference>
<dbReference type="AlphaFoldDB" id="A0A2C6KHP5"/>
<dbReference type="GeneID" id="94433587"/>
<evidence type="ECO:0000256" key="1">
    <source>
        <dbReference type="SAM" id="MobiDB-lite"/>
    </source>
</evidence>
<evidence type="ECO:0000313" key="3">
    <source>
        <dbReference type="Proteomes" id="UP000221165"/>
    </source>
</evidence>
<accession>A0A2C6KHP5</accession>
<gene>
    <name evidence="2" type="ORF">CSUI_010271</name>
</gene>
<proteinExistence type="predicted"/>
<dbReference type="RefSeq" id="XP_067917645.1">
    <property type="nucleotide sequence ID" value="XM_068070376.1"/>
</dbReference>
<dbReference type="Proteomes" id="UP000221165">
    <property type="component" value="Unassembled WGS sequence"/>
</dbReference>
<evidence type="ECO:0000313" key="2">
    <source>
        <dbReference type="EMBL" id="PHJ15913.1"/>
    </source>
</evidence>
<organism evidence="2 3">
    <name type="scientific">Cystoisospora suis</name>
    <dbReference type="NCBI Taxonomy" id="483139"/>
    <lineage>
        <taxon>Eukaryota</taxon>
        <taxon>Sar</taxon>
        <taxon>Alveolata</taxon>
        <taxon>Apicomplexa</taxon>
        <taxon>Conoidasida</taxon>
        <taxon>Coccidia</taxon>
        <taxon>Eucoccidiorida</taxon>
        <taxon>Eimeriorina</taxon>
        <taxon>Sarcocystidae</taxon>
        <taxon>Cystoisospora</taxon>
    </lineage>
</organism>
<protein>
    <submittedName>
        <fullName evidence="2">Uncharacterized protein</fullName>
    </submittedName>
</protein>
<name>A0A2C6KHP5_9APIC</name>